<proteinExistence type="predicted"/>
<accession>A0A0B6YV87</accession>
<dbReference type="AlphaFoldDB" id="A0A0B6YV87"/>
<feature type="non-terminal residue" evidence="1">
    <location>
        <position position="1"/>
    </location>
</feature>
<gene>
    <name evidence="1" type="primary">ORF38517</name>
</gene>
<evidence type="ECO:0000313" key="1">
    <source>
        <dbReference type="EMBL" id="CEK60138.1"/>
    </source>
</evidence>
<organism evidence="1">
    <name type="scientific">Arion vulgaris</name>
    <dbReference type="NCBI Taxonomy" id="1028688"/>
    <lineage>
        <taxon>Eukaryota</taxon>
        <taxon>Metazoa</taxon>
        <taxon>Spiralia</taxon>
        <taxon>Lophotrochozoa</taxon>
        <taxon>Mollusca</taxon>
        <taxon>Gastropoda</taxon>
        <taxon>Heterobranchia</taxon>
        <taxon>Euthyneura</taxon>
        <taxon>Panpulmonata</taxon>
        <taxon>Eupulmonata</taxon>
        <taxon>Stylommatophora</taxon>
        <taxon>Helicina</taxon>
        <taxon>Arionoidea</taxon>
        <taxon>Arionidae</taxon>
        <taxon>Arion</taxon>
    </lineage>
</organism>
<dbReference type="EMBL" id="HACG01013273">
    <property type="protein sequence ID" value="CEK60138.1"/>
    <property type="molecule type" value="Transcribed_RNA"/>
</dbReference>
<protein>
    <submittedName>
        <fullName evidence="1">Uncharacterized protein</fullName>
    </submittedName>
</protein>
<name>A0A0B6YV87_9EUPU</name>
<sequence>SSLHCTSLGNTSETLIDHNKADDVFHSPSSHYQSSAPDAVLSLRDLAMNALQNTIHSGHILVELQESSSN</sequence>
<feature type="non-terminal residue" evidence="1">
    <location>
        <position position="70"/>
    </location>
</feature>
<reference evidence="1" key="1">
    <citation type="submission" date="2014-12" db="EMBL/GenBank/DDBJ databases">
        <title>Insight into the proteome of Arion vulgaris.</title>
        <authorList>
            <person name="Aradska J."/>
            <person name="Bulat T."/>
            <person name="Smidak R."/>
            <person name="Sarate P."/>
            <person name="Gangsoo J."/>
            <person name="Sialana F."/>
            <person name="Bilban M."/>
            <person name="Lubec G."/>
        </authorList>
    </citation>
    <scope>NUCLEOTIDE SEQUENCE</scope>
    <source>
        <tissue evidence="1">Skin</tissue>
    </source>
</reference>